<keyword evidence="2" id="KW-1185">Reference proteome</keyword>
<organism evidence="1 2">
    <name type="scientific">Chlorella ohadii</name>
    <dbReference type="NCBI Taxonomy" id="2649997"/>
    <lineage>
        <taxon>Eukaryota</taxon>
        <taxon>Viridiplantae</taxon>
        <taxon>Chlorophyta</taxon>
        <taxon>core chlorophytes</taxon>
        <taxon>Trebouxiophyceae</taxon>
        <taxon>Chlorellales</taxon>
        <taxon>Chlorellaceae</taxon>
        <taxon>Chlorella clade</taxon>
        <taxon>Chlorella</taxon>
    </lineage>
</organism>
<reference evidence="1" key="1">
    <citation type="submission" date="2020-11" db="EMBL/GenBank/DDBJ databases">
        <title>Chlorella ohadii genome sequencing and assembly.</title>
        <authorList>
            <person name="Murik O."/>
            <person name="Treves H."/>
            <person name="Kedem I."/>
            <person name="Shotland Y."/>
            <person name="Kaplan A."/>
        </authorList>
    </citation>
    <scope>NUCLEOTIDE SEQUENCE</scope>
    <source>
        <strain evidence="1">1</strain>
    </source>
</reference>
<dbReference type="InterPro" id="IPR038538">
    <property type="entry name" value="MTERF_sf"/>
</dbReference>
<evidence type="ECO:0000313" key="1">
    <source>
        <dbReference type="EMBL" id="KAI7837665.1"/>
    </source>
</evidence>
<comment type="caution">
    <text evidence="1">The sequence shown here is derived from an EMBL/GenBank/DDBJ whole genome shotgun (WGS) entry which is preliminary data.</text>
</comment>
<proteinExistence type="predicted"/>
<evidence type="ECO:0000313" key="2">
    <source>
        <dbReference type="Proteomes" id="UP001205105"/>
    </source>
</evidence>
<dbReference type="Proteomes" id="UP001205105">
    <property type="component" value="Unassembled WGS sequence"/>
</dbReference>
<gene>
    <name evidence="1" type="ORF">COHA_008527</name>
</gene>
<protein>
    <submittedName>
        <fullName evidence="1">Uncharacterized protein</fullName>
    </submittedName>
</protein>
<dbReference type="EMBL" id="JADXDR010000146">
    <property type="protein sequence ID" value="KAI7837665.1"/>
    <property type="molecule type" value="Genomic_DNA"/>
</dbReference>
<dbReference type="Gene3D" id="1.25.70.10">
    <property type="entry name" value="Transcription termination factor 3, mitochondrial"/>
    <property type="match status" value="1"/>
</dbReference>
<sequence>MLAGQLLERCPELFSRPPEQRAGVLFGELLGAGLTAAAAAQCFVTYPQAASPTTLASGLAELAAILAHSQDKQGVSGRKAAVPAAQRTVATLLSKRPRAVQLVCQSAGNLQKRATELQQAGFTATDVAAVAWHRPELLCTDAAAKLASRAAVVQQELGLAAAQVVNVAAKCNATWLNANKEYVRTRAAALAEGFNQAAAAAILLKNPAALNCEPPVWQRNLCCMAACGVADPKAVLQHAPLLLHVDHATPDFVQRRLLLQRCFQLTAAQLYEQHPGCLTQIGVTRLVQRLQFAEHRGRELSLFAIVYAKQEMFLAAVGASQAAWEAWAAANPPAACPLYRWAQHAAAVEAARLVVVLPPELANWQKRQHSRSSRKA</sequence>
<name>A0AAD5H2F4_9CHLO</name>
<dbReference type="AlphaFoldDB" id="A0AAD5H2F4"/>
<accession>A0AAD5H2F4</accession>